<dbReference type="AlphaFoldDB" id="A0A9W6XVB7"/>
<sequence length="105" mass="10923">MNEKHVFTAFSGITYLSYFCLRVAGEATPAAVNTGGQSNGRRAGGPGAEAARAGEQTGVRERGLLPAFCYLCLDVWSNVVKSLLTFWQQHGAGHCGGGDGGGEMA</sequence>
<name>A0A9W6XVB7_9STRA</name>
<protein>
    <submittedName>
        <fullName evidence="2">Unnamed protein product</fullName>
    </submittedName>
</protein>
<dbReference type="EMBL" id="BSXT01001957">
    <property type="protein sequence ID" value="GMF46267.1"/>
    <property type="molecule type" value="Genomic_DNA"/>
</dbReference>
<keyword evidence="3" id="KW-1185">Reference proteome</keyword>
<evidence type="ECO:0000256" key="1">
    <source>
        <dbReference type="SAM" id="MobiDB-lite"/>
    </source>
</evidence>
<gene>
    <name evidence="2" type="ORF">Pfra01_001694500</name>
</gene>
<evidence type="ECO:0000313" key="2">
    <source>
        <dbReference type="EMBL" id="GMF46267.1"/>
    </source>
</evidence>
<reference evidence="2" key="1">
    <citation type="submission" date="2023-04" db="EMBL/GenBank/DDBJ databases">
        <title>Phytophthora fragariaefolia NBRC 109709.</title>
        <authorList>
            <person name="Ichikawa N."/>
            <person name="Sato H."/>
            <person name="Tonouchi N."/>
        </authorList>
    </citation>
    <scope>NUCLEOTIDE SEQUENCE</scope>
    <source>
        <strain evidence="2">NBRC 109709</strain>
    </source>
</reference>
<dbReference type="Proteomes" id="UP001165121">
    <property type="component" value="Unassembled WGS sequence"/>
</dbReference>
<comment type="caution">
    <text evidence="2">The sequence shown here is derived from an EMBL/GenBank/DDBJ whole genome shotgun (WGS) entry which is preliminary data.</text>
</comment>
<evidence type="ECO:0000313" key="3">
    <source>
        <dbReference type="Proteomes" id="UP001165121"/>
    </source>
</evidence>
<proteinExistence type="predicted"/>
<accession>A0A9W6XVB7</accession>
<organism evidence="2 3">
    <name type="scientific">Phytophthora fragariaefolia</name>
    <dbReference type="NCBI Taxonomy" id="1490495"/>
    <lineage>
        <taxon>Eukaryota</taxon>
        <taxon>Sar</taxon>
        <taxon>Stramenopiles</taxon>
        <taxon>Oomycota</taxon>
        <taxon>Peronosporomycetes</taxon>
        <taxon>Peronosporales</taxon>
        <taxon>Peronosporaceae</taxon>
        <taxon>Phytophthora</taxon>
    </lineage>
</organism>
<feature type="region of interest" description="Disordered" evidence="1">
    <location>
        <begin position="31"/>
        <end position="56"/>
    </location>
</feature>